<name>A0ABQ8KN39_9APHY</name>
<dbReference type="RefSeq" id="XP_047781228.1">
    <property type="nucleotide sequence ID" value="XM_047920362.1"/>
</dbReference>
<evidence type="ECO:0000256" key="4">
    <source>
        <dbReference type="RuleBase" id="RU003815"/>
    </source>
</evidence>
<dbReference type="Pfam" id="PF00380">
    <property type="entry name" value="Ribosomal_S9"/>
    <property type="match status" value="1"/>
</dbReference>
<dbReference type="InterPro" id="IPR020568">
    <property type="entry name" value="Ribosomal_Su5_D2-typ_SF"/>
</dbReference>
<evidence type="ECO:0000256" key="5">
    <source>
        <dbReference type="SAM" id="MobiDB-lite"/>
    </source>
</evidence>
<dbReference type="InterPro" id="IPR020574">
    <property type="entry name" value="Ribosomal_uS9_CS"/>
</dbReference>
<sequence length="355" mass="40036">MNVVRNAVHNALRPALRSRPYATYVPPASLKEVGPGQRPWLSSRQPPESPNFYTGRAEYYDSLNDLETSIQHTRAALTSLQLLPLPAFARAAIPPAQHVWQTKQDIIQRMRMTLSTTRYRRLIKLLNQLDQYRRIADVAGVDVLTERIEGVLSVFEKPNKEAILAHGKKKPVAFDDYGRTYTIGRRKTSTARVWTIAVQRPPEEPVEEQNADGQTADEEVLPQMESTVVSAIEYIPPKPVKVTSTNIVINNRPLVEYFPQLADRERVILPFKIAGLVGAYNVFSIVRGGGSTGQSGAISLGIAKALAAHVPDVEPLLQKAKLLRRDPRMVERKKTNRRKARAAVRRPCFHRLRRY</sequence>
<dbReference type="Proteomes" id="UP000814176">
    <property type="component" value="Unassembled WGS sequence"/>
</dbReference>
<keyword evidence="7" id="KW-1185">Reference proteome</keyword>
<evidence type="ECO:0000313" key="7">
    <source>
        <dbReference type="Proteomes" id="UP000814176"/>
    </source>
</evidence>
<dbReference type="GO" id="GO:0005840">
    <property type="term" value="C:ribosome"/>
    <property type="evidence" value="ECO:0007669"/>
    <property type="project" value="UniProtKB-KW"/>
</dbReference>
<protein>
    <submittedName>
        <fullName evidence="6">SSU ribosomal protein S9P</fullName>
    </submittedName>
</protein>
<dbReference type="InterPro" id="IPR000754">
    <property type="entry name" value="Ribosomal_uS9"/>
</dbReference>
<dbReference type="Gene3D" id="3.30.230.10">
    <property type="match status" value="1"/>
</dbReference>
<dbReference type="PANTHER" id="PTHR21569:SF1">
    <property type="entry name" value="SMALL RIBOSOMAL SUBUNIT PROTEIN US9M"/>
    <property type="match status" value="1"/>
</dbReference>
<dbReference type="GeneID" id="72001094"/>
<keyword evidence="2 4" id="KW-0689">Ribosomal protein</keyword>
<accession>A0ABQ8KN39</accession>
<gene>
    <name evidence="6" type="ORF">C8Q71DRAFT_704141</name>
</gene>
<feature type="region of interest" description="Disordered" evidence="5">
    <location>
        <begin position="32"/>
        <end position="52"/>
    </location>
</feature>
<evidence type="ECO:0000313" key="6">
    <source>
        <dbReference type="EMBL" id="KAH9839473.1"/>
    </source>
</evidence>
<keyword evidence="3 4" id="KW-0687">Ribonucleoprotein</keyword>
<comment type="similarity">
    <text evidence="1 4">Belongs to the universal ribosomal protein uS9 family.</text>
</comment>
<evidence type="ECO:0000256" key="3">
    <source>
        <dbReference type="ARBA" id="ARBA00023274"/>
    </source>
</evidence>
<evidence type="ECO:0000256" key="2">
    <source>
        <dbReference type="ARBA" id="ARBA00022980"/>
    </source>
</evidence>
<dbReference type="SUPFAM" id="SSF54211">
    <property type="entry name" value="Ribosomal protein S5 domain 2-like"/>
    <property type="match status" value="1"/>
</dbReference>
<dbReference type="InterPro" id="IPR014721">
    <property type="entry name" value="Ribsml_uS5_D2-typ_fold_subgr"/>
</dbReference>
<proteinExistence type="inferred from homology"/>
<comment type="caution">
    <text evidence="6">The sequence shown here is derived from an EMBL/GenBank/DDBJ whole genome shotgun (WGS) entry which is preliminary data.</text>
</comment>
<dbReference type="EMBL" id="JADCUA010000006">
    <property type="protein sequence ID" value="KAH9839473.1"/>
    <property type="molecule type" value="Genomic_DNA"/>
</dbReference>
<dbReference type="PANTHER" id="PTHR21569">
    <property type="entry name" value="RIBOSOMAL PROTEIN S9"/>
    <property type="match status" value="1"/>
</dbReference>
<evidence type="ECO:0000256" key="1">
    <source>
        <dbReference type="ARBA" id="ARBA00005251"/>
    </source>
</evidence>
<reference evidence="6 7" key="1">
    <citation type="journal article" date="2021" name="Environ. Microbiol.">
        <title>Gene family expansions and transcriptome signatures uncover fungal adaptations to wood decay.</title>
        <authorList>
            <person name="Hage H."/>
            <person name="Miyauchi S."/>
            <person name="Viragh M."/>
            <person name="Drula E."/>
            <person name="Min B."/>
            <person name="Chaduli D."/>
            <person name="Navarro D."/>
            <person name="Favel A."/>
            <person name="Norest M."/>
            <person name="Lesage-Meessen L."/>
            <person name="Balint B."/>
            <person name="Merenyi Z."/>
            <person name="de Eugenio L."/>
            <person name="Morin E."/>
            <person name="Martinez A.T."/>
            <person name="Baldrian P."/>
            <person name="Stursova M."/>
            <person name="Martinez M.J."/>
            <person name="Novotny C."/>
            <person name="Magnuson J.K."/>
            <person name="Spatafora J.W."/>
            <person name="Maurice S."/>
            <person name="Pangilinan J."/>
            <person name="Andreopoulos W."/>
            <person name="LaButti K."/>
            <person name="Hundley H."/>
            <person name="Na H."/>
            <person name="Kuo A."/>
            <person name="Barry K."/>
            <person name="Lipzen A."/>
            <person name="Henrissat B."/>
            <person name="Riley R."/>
            <person name="Ahrendt S."/>
            <person name="Nagy L.G."/>
            <person name="Grigoriev I.V."/>
            <person name="Martin F."/>
            <person name="Rosso M.N."/>
        </authorList>
    </citation>
    <scope>NUCLEOTIDE SEQUENCE [LARGE SCALE GENOMIC DNA]</scope>
    <source>
        <strain evidence="6 7">CIRM-BRFM 1785</strain>
    </source>
</reference>
<dbReference type="PROSITE" id="PS00360">
    <property type="entry name" value="RIBOSOMAL_S9"/>
    <property type="match status" value="1"/>
</dbReference>
<organism evidence="6 7">
    <name type="scientific">Rhodofomes roseus</name>
    <dbReference type="NCBI Taxonomy" id="34475"/>
    <lineage>
        <taxon>Eukaryota</taxon>
        <taxon>Fungi</taxon>
        <taxon>Dikarya</taxon>
        <taxon>Basidiomycota</taxon>
        <taxon>Agaricomycotina</taxon>
        <taxon>Agaricomycetes</taxon>
        <taxon>Polyporales</taxon>
        <taxon>Rhodofomes</taxon>
    </lineage>
</organism>